<keyword evidence="3" id="KW-1003">Cell membrane</keyword>
<keyword evidence="4" id="KW-0997">Cell inner membrane</keyword>
<dbReference type="PROSITE" id="PS50928">
    <property type="entry name" value="ABC_TM1"/>
    <property type="match status" value="1"/>
</dbReference>
<comment type="subcellular location">
    <subcellularLocation>
        <location evidence="1">Cell inner membrane</location>
        <topology evidence="1">Multi-pass membrane protein</topology>
    </subcellularLocation>
    <subcellularLocation>
        <location evidence="8">Cell membrane</location>
        <topology evidence="8">Multi-pass membrane protein</topology>
    </subcellularLocation>
</comment>
<dbReference type="GO" id="GO:0055085">
    <property type="term" value="P:transmembrane transport"/>
    <property type="evidence" value="ECO:0007669"/>
    <property type="project" value="InterPro"/>
</dbReference>
<evidence type="ECO:0000256" key="5">
    <source>
        <dbReference type="ARBA" id="ARBA00022692"/>
    </source>
</evidence>
<feature type="transmembrane region" description="Helical" evidence="8">
    <location>
        <begin position="293"/>
        <end position="313"/>
    </location>
</feature>
<feature type="transmembrane region" description="Helical" evidence="8">
    <location>
        <begin position="229"/>
        <end position="248"/>
    </location>
</feature>
<dbReference type="InterPro" id="IPR000515">
    <property type="entry name" value="MetI-like"/>
</dbReference>
<feature type="transmembrane region" description="Helical" evidence="8">
    <location>
        <begin position="158"/>
        <end position="176"/>
    </location>
</feature>
<reference evidence="10 11" key="1">
    <citation type="submission" date="2018-06" db="EMBL/GenBank/DDBJ databases">
        <authorList>
            <consortium name="Pathogen Informatics"/>
            <person name="Doyle S."/>
        </authorList>
    </citation>
    <scope>NUCLEOTIDE SEQUENCE [LARGE SCALE GENOMIC DNA]</scope>
    <source>
        <strain evidence="10 11">NCTC11544</strain>
    </source>
</reference>
<evidence type="ECO:0000256" key="2">
    <source>
        <dbReference type="ARBA" id="ARBA00022448"/>
    </source>
</evidence>
<evidence type="ECO:0000256" key="4">
    <source>
        <dbReference type="ARBA" id="ARBA00022519"/>
    </source>
</evidence>
<proteinExistence type="inferred from homology"/>
<evidence type="ECO:0000256" key="3">
    <source>
        <dbReference type="ARBA" id="ARBA00022475"/>
    </source>
</evidence>
<evidence type="ECO:0000256" key="7">
    <source>
        <dbReference type="ARBA" id="ARBA00023136"/>
    </source>
</evidence>
<organism evidence="10 11">
    <name type="scientific">Serratia quinivorans</name>
    <dbReference type="NCBI Taxonomy" id="137545"/>
    <lineage>
        <taxon>Bacteria</taxon>
        <taxon>Pseudomonadati</taxon>
        <taxon>Pseudomonadota</taxon>
        <taxon>Gammaproteobacteria</taxon>
        <taxon>Enterobacterales</taxon>
        <taxon>Yersiniaceae</taxon>
        <taxon>Serratia</taxon>
    </lineage>
</organism>
<evidence type="ECO:0000259" key="9">
    <source>
        <dbReference type="PROSITE" id="PS50928"/>
    </source>
</evidence>
<dbReference type="PANTHER" id="PTHR30193:SF37">
    <property type="entry name" value="INNER MEMBRANE ABC TRANSPORTER PERMEASE PROTEIN YCJO"/>
    <property type="match status" value="1"/>
</dbReference>
<comment type="similarity">
    <text evidence="8">Belongs to the binding-protein-dependent transport system permease family.</text>
</comment>
<dbReference type="PANTHER" id="PTHR30193">
    <property type="entry name" value="ABC TRANSPORTER PERMEASE PROTEIN"/>
    <property type="match status" value="1"/>
</dbReference>
<feature type="transmembrane region" description="Helical" evidence="8">
    <location>
        <begin position="27"/>
        <end position="53"/>
    </location>
</feature>
<dbReference type="InterPro" id="IPR035906">
    <property type="entry name" value="MetI-like_sf"/>
</dbReference>
<feature type="domain" description="ABC transmembrane type-1" evidence="9">
    <location>
        <begin position="86"/>
        <end position="309"/>
    </location>
</feature>
<evidence type="ECO:0000313" key="10">
    <source>
        <dbReference type="EMBL" id="SUI85323.1"/>
    </source>
</evidence>
<evidence type="ECO:0000256" key="8">
    <source>
        <dbReference type="RuleBase" id="RU363032"/>
    </source>
</evidence>
<name>A0A380AQ58_9GAMM</name>
<evidence type="ECO:0000256" key="6">
    <source>
        <dbReference type="ARBA" id="ARBA00022989"/>
    </source>
</evidence>
<protein>
    <submittedName>
        <fullName evidence="10">sn-glycerol-3-phosphate transport system permease protein ugpA</fullName>
    </submittedName>
</protein>
<dbReference type="EMBL" id="UGYN01000002">
    <property type="protein sequence ID" value="SUI85323.1"/>
    <property type="molecule type" value="Genomic_DNA"/>
</dbReference>
<evidence type="ECO:0000256" key="1">
    <source>
        <dbReference type="ARBA" id="ARBA00004429"/>
    </source>
</evidence>
<sequence>MFVFRRFGESMRKRFFKGLLHDHRTAYLLLLPFMLLFAVFNAFPIFFSAFLSFQSWNPVKGLSSMKFVGLDNFYYAFTDDAFWVSLVNTIKITLVSGLCQHLFAITLAYSLLHIIVRGRRFLKAAIFLPYITSSVAVSLIVFNLFSPVGMVNELLSGLATKLHLATLAAALPINFFDSDWIRFTIANQVTWKFTGINTVIYMTGLASISPDLYEAIELDGAGRWQKFRYIALPLLAPFIFFATLMTLIGNMQLFNEPMILTQGTGGVDNSGLTVSMYVYKTGWSYLDMGTASAISWILFLLIAVVSALVFWGFGKRGGLNNER</sequence>
<feature type="transmembrane region" description="Helical" evidence="8">
    <location>
        <begin position="124"/>
        <end position="146"/>
    </location>
</feature>
<keyword evidence="6 8" id="KW-1133">Transmembrane helix</keyword>
<accession>A0A380AQ58</accession>
<dbReference type="GO" id="GO:0005886">
    <property type="term" value="C:plasma membrane"/>
    <property type="evidence" value="ECO:0007669"/>
    <property type="project" value="UniProtKB-SubCell"/>
</dbReference>
<dbReference type="AlphaFoldDB" id="A0A380AQ58"/>
<dbReference type="Pfam" id="PF00528">
    <property type="entry name" value="BPD_transp_1"/>
    <property type="match status" value="1"/>
</dbReference>
<evidence type="ECO:0000313" key="11">
    <source>
        <dbReference type="Proteomes" id="UP000255529"/>
    </source>
</evidence>
<keyword evidence="2 8" id="KW-0813">Transport</keyword>
<keyword evidence="5 8" id="KW-0812">Transmembrane</keyword>
<dbReference type="SUPFAM" id="SSF161098">
    <property type="entry name" value="MetI-like"/>
    <property type="match status" value="1"/>
</dbReference>
<dbReference type="Gene3D" id="1.10.3720.10">
    <property type="entry name" value="MetI-like"/>
    <property type="match status" value="1"/>
</dbReference>
<gene>
    <name evidence="10" type="primary">ugpA_2</name>
    <name evidence="10" type="ORF">NCTC11544_04767</name>
</gene>
<keyword evidence="7 8" id="KW-0472">Membrane</keyword>
<dbReference type="InterPro" id="IPR051393">
    <property type="entry name" value="ABC_transporter_permease"/>
</dbReference>
<dbReference type="Proteomes" id="UP000255529">
    <property type="component" value="Unassembled WGS sequence"/>
</dbReference>
<dbReference type="CDD" id="cd06261">
    <property type="entry name" value="TM_PBP2"/>
    <property type="match status" value="1"/>
</dbReference>
<feature type="transmembrane region" description="Helical" evidence="8">
    <location>
        <begin position="92"/>
        <end position="112"/>
    </location>
</feature>